<reference evidence="1 2" key="1">
    <citation type="submission" date="2013-08" db="EMBL/GenBank/DDBJ databases">
        <authorList>
            <person name="Huang J."/>
            <person name="Wang G."/>
        </authorList>
    </citation>
    <scope>NUCLEOTIDE SEQUENCE [LARGE SCALE GENOMIC DNA]</scope>
    <source>
        <strain evidence="1 2">JSM 076056</strain>
    </source>
</reference>
<dbReference type="Proteomes" id="UP000030528">
    <property type="component" value="Unassembled WGS sequence"/>
</dbReference>
<proteinExistence type="predicted"/>
<keyword evidence="2" id="KW-1185">Reference proteome</keyword>
<dbReference type="STRING" id="1385510.GCA_000425205_00403"/>
<dbReference type="RefSeq" id="WP_267879640.1">
    <property type="nucleotide sequence ID" value="NZ_AULI01000001.1"/>
</dbReference>
<evidence type="ECO:0000313" key="1">
    <source>
        <dbReference type="EMBL" id="KGX94044.1"/>
    </source>
</evidence>
<sequence>MTQEMKEESLYEYYSAKKEKGDLFISKVSEMLEEYLKKTDNK</sequence>
<accession>A0A0A5GQ22</accession>
<dbReference type="AlphaFoldDB" id="A0A0A5GQ22"/>
<dbReference type="EMBL" id="AVPE01000001">
    <property type="protein sequence ID" value="KGX94044.1"/>
    <property type="molecule type" value="Genomic_DNA"/>
</dbReference>
<name>A0A0A5GQ22_9BACI</name>
<organism evidence="1 2">
    <name type="scientific">Pontibacillus halophilus JSM 076056 = DSM 19796</name>
    <dbReference type="NCBI Taxonomy" id="1385510"/>
    <lineage>
        <taxon>Bacteria</taxon>
        <taxon>Bacillati</taxon>
        <taxon>Bacillota</taxon>
        <taxon>Bacilli</taxon>
        <taxon>Bacillales</taxon>
        <taxon>Bacillaceae</taxon>
        <taxon>Pontibacillus</taxon>
    </lineage>
</organism>
<evidence type="ECO:0000313" key="2">
    <source>
        <dbReference type="Proteomes" id="UP000030528"/>
    </source>
</evidence>
<comment type="caution">
    <text evidence="1">The sequence shown here is derived from an EMBL/GenBank/DDBJ whole genome shotgun (WGS) entry which is preliminary data.</text>
</comment>
<protein>
    <submittedName>
        <fullName evidence="1">Uncharacterized protein</fullName>
    </submittedName>
</protein>
<gene>
    <name evidence="1" type="ORF">N781_00380</name>
</gene>